<sequence length="821" mass="88424">MADLRWPAKLYGAALTLAAVGLAIGLLMPAGTPGARAALLATGCGGLAALAWLHPIPLAFKRKLFLDTTVIVAAVLLLPPGLATVAIGAGTLLAHALRHEDWAQATLNTAQTMLQTGGTGLILWGANSDVDRLPTYGPAVLGVAAIASVSTFIIGNLSVTTMIALETGVPPPRIWYQTITNADALEYLGHAAQAALGVVAALLVMADAWLLPIVALPALTIYGLLQRTARLRWLAEVEWQKSDSNLAQAQEVAHLGSWEWNLVTGDHTWSDETYRILGAEPRSLRSTYRAFLLAVHPEDRLAVDEAVQRALHEGRSFSLDHRVRTPDGGERSLHHQGRVVFDDAGRKTRIVGTIQDVTDRKSLEAKLAHQAFHDPLTGLPNRALLLNRLRDALATRSRSPGVAVLFIDLDHFKVINDSLGHVAGDGVLVQIGHRLRASVGPTQTVARFGGDEFVVLLETDNPDESVLTAHRLLEILRAPVRVDGHEAGISASIGIALGRPMVAADPGNLLRAADTALYQAKSSGRGTVVIYEPSMHTEAVERLHLGTALDSAIDRGELRLHYQPEVDLETGLVVGVEALVRWRRPSDRWLLPSDFIPLAEETGLILPIGRWVLAEACRQGRVWQSQRGRANPLKISVNLSPRQIREPGLVADVEHALSEAEFNPTCLKLEVTEQLLVEDEGATASVLQALRDMGVRIAVDDFGAGYSSLGYLRRLPVDTLKIDRSFVSGLGSSQEDCTIVQAITSLAHTLGMDVTAEGVETEEQLVTVCAIGCDRAQGFLFAPPLDHAAIDDFLVNGTTGDKVRLAQAKVPGEATNRMLRR</sequence>
<evidence type="ECO:0000259" key="4">
    <source>
        <dbReference type="PROSITE" id="PS50883"/>
    </source>
</evidence>
<evidence type="ECO:0000259" key="3">
    <source>
        <dbReference type="PROSITE" id="PS50113"/>
    </source>
</evidence>
<evidence type="ECO:0000313" key="6">
    <source>
        <dbReference type="EMBL" id="CAA9564406.1"/>
    </source>
</evidence>
<name>A0A6J4V1B8_9BACT</name>
<dbReference type="PANTHER" id="PTHR44757">
    <property type="entry name" value="DIGUANYLATE CYCLASE DGCP"/>
    <property type="match status" value="1"/>
</dbReference>
<dbReference type="PROSITE" id="PS50883">
    <property type="entry name" value="EAL"/>
    <property type="match status" value="1"/>
</dbReference>
<dbReference type="NCBIfam" id="TIGR00254">
    <property type="entry name" value="GGDEF"/>
    <property type="match status" value="1"/>
</dbReference>
<dbReference type="SMART" id="SM00052">
    <property type="entry name" value="EAL"/>
    <property type="match status" value="1"/>
</dbReference>
<dbReference type="InterPro" id="IPR052155">
    <property type="entry name" value="Biofilm_reg_signaling"/>
</dbReference>
<feature type="transmembrane region" description="Helical" evidence="1">
    <location>
        <begin position="37"/>
        <end position="58"/>
    </location>
</feature>
<feature type="transmembrane region" description="Helical" evidence="1">
    <location>
        <begin position="70"/>
        <end position="94"/>
    </location>
</feature>
<feature type="domain" description="PAC" evidence="3">
    <location>
        <begin position="317"/>
        <end position="369"/>
    </location>
</feature>
<accession>A0A6J4V1B8</accession>
<dbReference type="InterPro" id="IPR035919">
    <property type="entry name" value="EAL_sf"/>
</dbReference>
<protein>
    <submittedName>
        <fullName evidence="6">Diguanylate cyclase/phosphodiesterase (GGDEF &amp; EAL domains) with PAS/PAC sensor(S)</fullName>
    </submittedName>
</protein>
<evidence type="ECO:0000256" key="1">
    <source>
        <dbReference type="SAM" id="Phobius"/>
    </source>
</evidence>
<evidence type="ECO:0000259" key="5">
    <source>
        <dbReference type="PROSITE" id="PS50887"/>
    </source>
</evidence>
<proteinExistence type="predicted"/>
<dbReference type="Gene3D" id="3.30.70.270">
    <property type="match status" value="1"/>
</dbReference>
<dbReference type="EMBL" id="CADCWF010000192">
    <property type="protein sequence ID" value="CAA9564406.1"/>
    <property type="molecule type" value="Genomic_DNA"/>
</dbReference>
<dbReference type="SMART" id="SM00086">
    <property type="entry name" value="PAC"/>
    <property type="match status" value="1"/>
</dbReference>
<dbReference type="InterPro" id="IPR043128">
    <property type="entry name" value="Rev_trsase/Diguanyl_cyclase"/>
</dbReference>
<dbReference type="Gene3D" id="3.30.450.20">
    <property type="entry name" value="PAS domain"/>
    <property type="match status" value="1"/>
</dbReference>
<dbReference type="PROSITE" id="PS50112">
    <property type="entry name" value="PAS"/>
    <property type="match status" value="1"/>
</dbReference>
<dbReference type="SUPFAM" id="SSF55785">
    <property type="entry name" value="PYP-like sensor domain (PAS domain)"/>
    <property type="match status" value="1"/>
</dbReference>
<dbReference type="InterPro" id="IPR013655">
    <property type="entry name" value="PAS_fold_3"/>
</dbReference>
<keyword evidence="1" id="KW-0472">Membrane</keyword>
<dbReference type="SMART" id="SM00267">
    <property type="entry name" value="GGDEF"/>
    <property type="match status" value="1"/>
</dbReference>
<dbReference type="SUPFAM" id="SSF55073">
    <property type="entry name" value="Nucleotide cyclase"/>
    <property type="match status" value="1"/>
</dbReference>
<keyword evidence="1" id="KW-1133">Transmembrane helix</keyword>
<dbReference type="Pfam" id="PF00563">
    <property type="entry name" value="EAL"/>
    <property type="match status" value="1"/>
</dbReference>
<feature type="transmembrane region" description="Helical" evidence="1">
    <location>
        <begin position="12"/>
        <end position="31"/>
    </location>
</feature>
<reference evidence="6" key="1">
    <citation type="submission" date="2020-02" db="EMBL/GenBank/DDBJ databases">
        <authorList>
            <person name="Meier V. D."/>
        </authorList>
    </citation>
    <scope>NUCLEOTIDE SEQUENCE</scope>
    <source>
        <strain evidence="6">AVDCRST_MAG59</strain>
    </source>
</reference>
<dbReference type="Gene3D" id="2.10.70.100">
    <property type="match status" value="1"/>
</dbReference>
<dbReference type="InterPro" id="IPR001633">
    <property type="entry name" value="EAL_dom"/>
</dbReference>
<dbReference type="InterPro" id="IPR029787">
    <property type="entry name" value="Nucleotide_cyclase"/>
</dbReference>
<dbReference type="PROSITE" id="PS50887">
    <property type="entry name" value="GGDEF"/>
    <property type="match status" value="1"/>
</dbReference>
<dbReference type="InterPro" id="IPR000700">
    <property type="entry name" value="PAS-assoc_C"/>
</dbReference>
<dbReference type="Pfam" id="PF00990">
    <property type="entry name" value="GGDEF"/>
    <property type="match status" value="1"/>
</dbReference>
<dbReference type="NCBIfam" id="TIGR00229">
    <property type="entry name" value="sensory_box"/>
    <property type="match status" value="1"/>
</dbReference>
<dbReference type="InterPro" id="IPR001610">
    <property type="entry name" value="PAC"/>
</dbReference>
<dbReference type="CDD" id="cd01948">
    <property type="entry name" value="EAL"/>
    <property type="match status" value="1"/>
</dbReference>
<dbReference type="Gene3D" id="3.20.20.450">
    <property type="entry name" value="EAL domain"/>
    <property type="match status" value="1"/>
</dbReference>
<feature type="domain" description="PAS" evidence="2">
    <location>
        <begin position="269"/>
        <end position="314"/>
    </location>
</feature>
<dbReference type="CDD" id="cd00130">
    <property type="entry name" value="PAS"/>
    <property type="match status" value="1"/>
</dbReference>
<dbReference type="AlphaFoldDB" id="A0A6J4V1B8"/>
<dbReference type="Pfam" id="PF08447">
    <property type="entry name" value="PAS_3"/>
    <property type="match status" value="1"/>
</dbReference>
<evidence type="ECO:0000259" key="2">
    <source>
        <dbReference type="PROSITE" id="PS50112"/>
    </source>
</evidence>
<feature type="domain" description="EAL" evidence="4">
    <location>
        <begin position="542"/>
        <end position="798"/>
    </location>
</feature>
<dbReference type="InterPro" id="IPR000160">
    <property type="entry name" value="GGDEF_dom"/>
</dbReference>
<dbReference type="InterPro" id="IPR035965">
    <property type="entry name" value="PAS-like_dom_sf"/>
</dbReference>
<organism evidence="6">
    <name type="scientific">uncultured Thermomicrobiales bacterium</name>
    <dbReference type="NCBI Taxonomy" id="1645740"/>
    <lineage>
        <taxon>Bacteria</taxon>
        <taxon>Pseudomonadati</taxon>
        <taxon>Thermomicrobiota</taxon>
        <taxon>Thermomicrobia</taxon>
        <taxon>Thermomicrobiales</taxon>
        <taxon>environmental samples</taxon>
    </lineage>
</organism>
<dbReference type="PROSITE" id="PS50113">
    <property type="entry name" value="PAC"/>
    <property type="match status" value="1"/>
</dbReference>
<feature type="transmembrane region" description="Helical" evidence="1">
    <location>
        <begin position="139"/>
        <end position="165"/>
    </location>
</feature>
<dbReference type="PANTHER" id="PTHR44757:SF2">
    <property type="entry name" value="BIOFILM ARCHITECTURE MAINTENANCE PROTEIN MBAA"/>
    <property type="match status" value="1"/>
</dbReference>
<dbReference type="InterPro" id="IPR000014">
    <property type="entry name" value="PAS"/>
</dbReference>
<dbReference type="CDD" id="cd01949">
    <property type="entry name" value="GGDEF"/>
    <property type="match status" value="1"/>
</dbReference>
<gene>
    <name evidence="6" type="ORF">AVDCRST_MAG59-2872</name>
</gene>
<keyword evidence="1" id="KW-0812">Transmembrane</keyword>
<dbReference type="SUPFAM" id="SSF141868">
    <property type="entry name" value="EAL domain-like"/>
    <property type="match status" value="1"/>
</dbReference>
<feature type="domain" description="GGDEF" evidence="5">
    <location>
        <begin position="400"/>
        <end position="533"/>
    </location>
</feature>